<name>A0ABX0ZGY5_9ACTN</name>
<dbReference type="RefSeq" id="WP_168003493.1">
    <property type="nucleotide sequence ID" value="NZ_JAATEO010000035.1"/>
</dbReference>
<feature type="compositionally biased region" description="Low complexity" evidence="1">
    <location>
        <begin position="1"/>
        <end position="10"/>
    </location>
</feature>
<keyword evidence="3" id="KW-1185">Reference proteome</keyword>
<comment type="caution">
    <text evidence="2">The sequence shown here is derived from an EMBL/GenBank/DDBJ whole genome shotgun (WGS) entry which is preliminary data.</text>
</comment>
<reference evidence="2 3" key="1">
    <citation type="submission" date="2020-03" db="EMBL/GenBank/DDBJ databases">
        <title>WGS of actinomycetes isolated from Thailand.</title>
        <authorList>
            <person name="Thawai C."/>
        </authorList>
    </citation>
    <scope>NUCLEOTIDE SEQUENCE [LARGE SCALE GENOMIC DNA]</scope>
    <source>
        <strain evidence="2 3">HSS6-12</strain>
    </source>
</reference>
<sequence>MRVPSRSPGQQPGPPVSPAAPARRRAPAVSLRRTPATEPDLDAYRAAVADLLVEIGALADASCIAARQVLVDQRLREPALAAVLDATPQGLVGARETLLLEMARYQPNERSSAGDLAALVRIYLLSRIDVMWWRDAPTYLTDKQVNGSPDLVDLEWLRRRDLLRFRYQEQPATLLGRGVRAVRRRVLPGATPRTAGLLFRRTRREVVALLNDIGREFAARTPAATPPLWVTSLVRSAEHQHRLRRLGYAAMVPSGHCLGWAVDVELEWFERFGVRDTLAELLLARQRAGEVNVVDEGQAWHLCLAPAARQRLRRAYEAEMGV</sequence>
<accession>A0ABX0ZGY5</accession>
<protein>
    <submittedName>
        <fullName evidence="2">Uncharacterized protein</fullName>
    </submittedName>
</protein>
<evidence type="ECO:0000313" key="3">
    <source>
        <dbReference type="Proteomes" id="UP000783871"/>
    </source>
</evidence>
<dbReference type="InterPro" id="IPR043769">
    <property type="entry name" value="DUF5715"/>
</dbReference>
<gene>
    <name evidence="2" type="ORF">HCJ94_24990</name>
</gene>
<proteinExistence type="predicted"/>
<evidence type="ECO:0000313" key="2">
    <source>
        <dbReference type="EMBL" id="NJP35145.1"/>
    </source>
</evidence>
<dbReference type="EMBL" id="JAATEO010000035">
    <property type="protein sequence ID" value="NJP35145.1"/>
    <property type="molecule type" value="Genomic_DNA"/>
</dbReference>
<dbReference type="Proteomes" id="UP000783871">
    <property type="component" value="Unassembled WGS sequence"/>
</dbReference>
<evidence type="ECO:0000256" key="1">
    <source>
        <dbReference type="SAM" id="MobiDB-lite"/>
    </source>
</evidence>
<feature type="region of interest" description="Disordered" evidence="1">
    <location>
        <begin position="1"/>
        <end position="34"/>
    </location>
</feature>
<dbReference type="Pfam" id="PF18979">
    <property type="entry name" value="DUF5715"/>
    <property type="match status" value="1"/>
</dbReference>
<organism evidence="2 3">
    <name type="scientific">Micromonospora thermarum</name>
    <dbReference type="NCBI Taxonomy" id="2720024"/>
    <lineage>
        <taxon>Bacteria</taxon>
        <taxon>Bacillati</taxon>
        <taxon>Actinomycetota</taxon>
        <taxon>Actinomycetes</taxon>
        <taxon>Micromonosporales</taxon>
        <taxon>Micromonosporaceae</taxon>
        <taxon>Micromonospora</taxon>
    </lineage>
</organism>